<dbReference type="PANTHER" id="PTHR47399:SF1">
    <property type="entry name" value="TRANSMEMBRANE PROTEIN 121B"/>
    <property type="match status" value="1"/>
</dbReference>
<proteinExistence type="inferred from homology"/>
<feature type="transmembrane region" description="Helical" evidence="2">
    <location>
        <begin position="204"/>
        <end position="224"/>
    </location>
</feature>
<keyword evidence="2" id="KW-0472">Membrane</keyword>
<dbReference type="PANTHER" id="PTHR47399">
    <property type="entry name" value="TRANSMEMBRANE PROTEIN 121B"/>
    <property type="match status" value="1"/>
</dbReference>
<evidence type="ECO:0000256" key="1">
    <source>
        <dbReference type="ARBA" id="ARBA00007711"/>
    </source>
</evidence>
<dbReference type="AlphaFoldDB" id="A0ABD3VMW1"/>
<feature type="transmembrane region" description="Helical" evidence="2">
    <location>
        <begin position="131"/>
        <end position="152"/>
    </location>
</feature>
<protein>
    <submittedName>
        <fullName evidence="3">Uncharacterized protein</fullName>
    </submittedName>
</protein>
<dbReference type="Proteomes" id="UP001634394">
    <property type="component" value="Unassembled WGS sequence"/>
</dbReference>
<dbReference type="InterPro" id="IPR032776">
    <property type="entry name" value="CECR6/TMEM121"/>
</dbReference>
<keyword evidence="2" id="KW-0812">Transmembrane</keyword>
<feature type="transmembrane region" description="Helical" evidence="2">
    <location>
        <begin position="245"/>
        <end position="262"/>
    </location>
</feature>
<gene>
    <name evidence="3" type="ORF">ACJMK2_007876</name>
</gene>
<accession>A0ABD3VMW1</accession>
<organism evidence="3 4">
    <name type="scientific">Sinanodonta woodiana</name>
    <name type="common">Chinese pond mussel</name>
    <name type="synonym">Anodonta woodiana</name>
    <dbReference type="NCBI Taxonomy" id="1069815"/>
    <lineage>
        <taxon>Eukaryota</taxon>
        <taxon>Metazoa</taxon>
        <taxon>Spiralia</taxon>
        <taxon>Lophotrochozoa</taxon>
        <taxon>Mollusca</taxon>
        <taxon>Bivalvia</taxon>
        <taxon>Autobranchia</taxon>
        <taxon>Heteroconchia</taxon>
        <taxon>Palaeoheterodonta</taxon>
        <taxon>Unionida</taxon>
        <taxon>Unionoidea</taxon>
        <taxon>Unionidae</taxon>
        <taxon>Unioninae</taxon>
        <taxon>Sinanodonta</taxon>
    </lineage>
</organism>
<feature type="transmembrane region" description="Helical" evidence="2">
    <location>
        <begin position="57"/>
        <end position="79"/>
    </location>
</feature>
<name>A0ABD3VMW1_SINWO</name>
<evidence type="ECO:0000313" key="3">
    <source>
        <dbReference type="EMBL" id="KAL3861862.1"/>
    </source>
</evidence>
<keyword evidence="2" id="KW-1133">Transmembrane helix</keyword>
<dbReference type="Pfam" id="PF14997">
    <property type="entry name" value="CECR6_TMEM121"/>
    <property type="match status" value="1"/>
</dbReference>
<keyword evidence="4" id="KW-1185">Reference proteome</keyword>
<dbReference type="EMBL" id="JBJQND010000011">
    <property type="protein sequence ID" value="KAL3861862.1"/>
    <property type="molecule type" value="Genomic_DNA"/>
</dbReference>
<feature type="transmembrane region" description="Helical" evidence="2">
    <location>
        <begin position="99"/>
        <end position="119"/>
    </location>
</feature>
<evidence type="ECO:0000313" key="4">
    <source>
        <dbReference type="Proteomes" id="UP001634394"/>
    </source>
</evidence>
<reference evidence="3 4" key="1">
    <citation type="submission" date="2024-11" db="EMBL/GenBank/DDBJ databases">
        <title>Chromosome-level genome assembly of the freshwater bivalve Anodonta woodiana.</title>
        <authorList>
            <person name="Chen X."/>
        </authorList>
    </citation>
    <scope>NUCLEOTIDE SEQUENCE [LARGE SCALE GENOMIC DNA]</scope>
    <source>
        <strain evidence="3">MN2024</strain>
        <tissue evidence="3">Gills</tissue>
    </source>
</reference>
<sequence length="319" mass="36482">MINPYRTTYIKWNMPKYCCDCVHHMPLRFICIVILLLQDAIIDFYLISYFGVYCLGWLASDIAVVIIFIATFVKSHIYFKKERARKLIDYPLHESHLPLSVISWALFAVVLSSKYAVLLKNVATELNELDFFGPNTLKTTTALAGVVFVLLLSSQHDAKSGSNRRRYIDELTWTVVFDILDGVDSTEILFVKEGRDVFFSGMDYIIITFCCLNFLVPTIPLITLSRTKFGEEKVSHRLILIHKLFLAYLVNLPLLITRMIIWHGSSRVVSIFSLKNIIIISMISYDVYEHFQDKEDTSVSNLDCGDVVSVTNGVSGDKY</sequence>
<comment type="similarity">
    <text evidence="1">Belongs to the TMEM121 family.</text>
</comment>
<dbReference type="InterPro" id="IPR026624">
    <property type="entry name" value="CECR6"/>
</dbReference>
<comment type="caution">
    <text evidence="3">The sequence shown here is derived from an EMBL/GenBank/DDBJ whole genome shotgun (WGS) entry which is preliminary data.</text>
</comment>
<evidence type="ECO:0000256" key="2">
    <source>
        <dbReference type="SAM" id="Phobius"/>
    </source>
</evidence>